<gene>
    <name evidence="2" type="ORF">OEG82_12420</name>
</gene>
<comment type="caution">
    <text evidence="2">The sequence shown here is derived from an EMBL/GenBank/DDBJ whole genome shotgun (WGS) entry which is preliminary data.</text>
</comment>
<keyword evidence="1" id="KW-1133">Transmembrane helix</keyword>
<dbReference type="InterPro" id="IPR008407">
    <property type="entry name" value="Brnchd-chn_aa_trnsp_AzlD"/>
</dbReference>
<dbReference type="Proteomes" id="UP001081283">
    <property type="component" value="Unassembled WGS sequence"/>
</dbReference>
<protein>
    <submittedName>
        <fullName evidence="2">AzlD domain-containing protein</fullName>
    </submittedName>
</protein>
<evidence type="ECO:0000313" key="2">
    <source>
        <dbReference type="EMBL" id="MCY0094823.1"/>
    </source>
</evidence>
<feature type="transmembrane region" description="Helical" evidence="1">
    <location>
        <begin position="12"/>
        <end position="31"/>
    </location>
</feature>
<feature type="transmembrane region" description="Helical" evidence="1">
    <location>
        <begin position="98"/>
        <end position="116"/>
    </location>
</feature>
<feature type="transmembrane region" description="Helical" evidence="1">
    <location>
        <begin position="77"/>
        <end position="93"/>
    </location>
</feature>
<feature type="transmembrane region" description="Helical" evidence="1">
    <location>
        <begin position="43"/>
        <end position="65"/>
    </location>
</feature>
<keyword evidence="3" id="KW-1185">Reference proteome</keyword>
<organism evidence="2 3">
    <name type="scientific">Hoeflea ulvae</name>
    <dbReference type="NCBI Taxonomy" id="2983764"/>
    <lineage>
        <taxon>Bacteria</taxon>
        <taxon>Pseudomonadati</taxon>
        <taxon>Pseudomonadota</taxon>
        <taxon>Alphaproteobacteria</taxon>
        <taxon>Hyphomicrobiales</taxon>
        <taxon>Rhizobiaceae</taxon>
        <taxon>Hoeflea</taxon>
    </lineage>
</organism>
<name>A0ABT3YFZ9_9HYPH</name>
<proteinExistence type="predicted"/>
<keyword evidence="1" id="KW-0812">Transmembrane</keyword>
<evidence type="ECO:0000256" key="1">
    <source>
        <dbReference type="SAM" id="Phobius"/>
    </source>
</evidence>
<sequence length="117" mass="12665">MSGYAAFDAWWWPYVFIAVAGWLATDIWRWLGVLIGNRLKQDSALLTWVRAVATALLAAVIAKLILYPTGELNNVPMALRLLAVSVGFAAFLLSGKRIWIGIAVALGLLIGGQLLLG</sequence>
<evidence type="ECO:0000313" key="3">
    <source>
        <dbReference type="Proteomes" id="UP001081283"/>
    </source>
</evidence>
<keyword evidence="1" id="KW-0472">Membrane</keyword>
<accession>A0ABT3YFZ9</accession>
<reference evidence="2" key="1">
    <citation type="submission" date="2022-10" db="EMBL/GenBank/DDBJ databases">
        <title>Hoeflea sp. J2-29, isolated from marine algae.</title>
        <authorList>
            <person name="Kristyanto S."/>
            <person name="Kim J.M."/>
            <person name="Jeon C.O."/>
        </authorList>
    </citation>
    <scope>NUCLEOTIDE SEQUENCE</scope>
    <source>
        <strain evidence="2">J2-29</strain>
    </source>
</reference>
<dbReference type="RefSeq" id="WP_267612740.1">
    <property type="nucleotide sequence ID" value="NZ_JAOVZQ010000001.1"/>
</dbReference>
<dbReference type="EMBL" id="JAOVZQ010000001">
    <property type="protein sequence ID" value="MCY0094823.1"/>
    <property type="molecule type" value="Genomic_DNA"/>
</dbReference>
<dbReference type="Pfam" id="PF05437">
    <property type="entry name" value="AzlD"/>
    <property type="match status" value="1"/>
</dbReference>